<dbReference type="EMBL" id="CP000774">
    <property type="protein sequence ID" value="ABS63765.1"/>
    <property type="molecule type" value="Genomic_DNA"/>
</dbReference>
<evidence type="ECO:0000313" key="5">
    <source>
        <dbReference type="EMBL" id="ABS63765.1"/>
    </source>
</evidence>
<keyword evidence="1" id="KW-0227">DNA damage</keyword>
<dbReference type="InterPro" id="IPR015637">
    <property type="entry name" value="MUG/TDG"/>
</dbReference>
<dbReference type="STRING" id="402881.Plav_2151"/>
<protein>
    <submittedName>
        <fullName evidence="5">Uracil-DNA glycosylase superfamily</fullName>
    </submittedName>
</protein>
<keyword evidence="6" id="KW-1185">Reference proteome</keyword>
<name>A7HV32_PARL1</name>
<sequence length="176" mass="19626">MAFRRNTRGEKLPDVLVPGLDVVFVGTAPSRRSAALGAYYAHPGNRFWPALFETGITPRLYQPHEYAELIHLGIGFTDMAKRASGMDHEIDPALFEVERFEKEILRCRPRAVAFTSKKAASVWMGVPTGRLLHGHQPRRPGFPEVFVLSSPSGAARRSWSIEPWAGLARFLGRAKS</sequence>
<dbReference type="RefSeq" id="WP_012111070.1">
    <property type="nucleotide sequence ID" value="NC_009719.1"/>
</dbReference>
<dbReference type="SUPFAM" id="SSF52141">
    <property type="entry name" value="Uracil-DNA glycosylase-like"/>
    <property type="match status" value="1"/>
</dbReference>
<evidence type="ECO:0000256" key="2">
    <source>
        <dbReference type="ARBA" id="ARBA00022801"/>
    </source>
</evidence>
<dbReference type="OrthoDB" id="9799921at2"/>
<reference evidence="5 6" key="1">
    <citation type="journal article" date="2011" name="Stand. Genomic Sci.">
        <title>Complete genome sequence of Parvibaculum lavamentivorans type strain (DS-1(T)).</title>
        <authorList>
            <person name="Schleheck D."/>
            <person name="Weiss M."/>
            <person name="Pitluck S."/>
            <person name="Bruce D."/>
            <person name="Land M.L."/>
            <person name="Han S."/>
            <person name="Saunders E."/>
            <person name="Tapia R."/>
            <person name="Detter C."/>
            <person name="Brettin T."/>
            <person name="Han J."/>
            <person name="Woyke T."/>
            <person name="Goodwin L."/>
            <person name="Pennacchio L."/>
            <person name="Nolan M."/>
            <person name="Cook A.M."/>
            <person name="Kjelleberg S."/>
            <person name="Thomas T."/>
        </authorList>
    </citation>
    <scope>NUCLEOTIDE SEQUENCE [LARGE SCALE GENOMIC DNA]</scope>
    <source>
        <strain evidence="6">DS-1 / DSM 13023 / NCIMB 13966</strain>
    </source>
</reference>
<dbReference type="eggNOG" id="COG3663">
    <property type="taxonomic scope" value="Bacteria"/>
</dbReference>
<dbReference type="GO" id="GO:0006285">
    <property type="term" value="P:base-excision repair, AP site formation"/>
    <property type="evidence" value="ECO:0007669"/>
    <property type="project" value="InterPro"/>
</dbReference>
<dbReference type="Pfam" id="PF03167">
    <property type="entry name" value="UDG"/>
    <property type="match status" value="1"/>
</dbReference>
<feature type="domain" description="Uracil-DNA glycosylase-like" evidence="4">
    <location>
        <begin position="13"/>
        <end position="171"/>
    </location>
</feature>
<organism evidence="5 6">
    <name type="scientific">Parvibaculum lavamentivorans (strain DS-1 / DSM 13023 / NCIMB 13966)</name>
    <dbReference type="NCBI Taxonomy" id="402881"/>
    <lineage>
        <taxon>Bacteria</taxon>
        <taxon>Pseudomonadati</taxon>
        <taxon>Pseudomonadota</taxon>
        <taxon>Alphaproteobacteria</taxon>
        <taxon>Hyphomicrobiales</taxon>
        <taxon>Parvibaculaceae</taxon>
        <taxon>Parvibaculum</taxon>
    </lineage>
</organism>
<dbReference type="InterPro" id="IPR005122">
    <property type="entry name" value="Uracil-DNA_glycosylase-like"/>
</dbReference>
<gene>
    <name evidence="5" type="ordered locus">Plav_2151</name>
</gene>
<evidence type="ECO:0000313" key="6">
    <source>
        <dbReference type="Proteomes" id="UP000006377"/>
    </source>
</evidence>
<evidence type="ECO:0000259" key="4">
    <source>
        <dbReference type="SMART" id="SM00986"/>
    </source>
</evidence>
<evidence type="ECO:0000256" key="1">
    <source>
        <dbReference type="ARBA" id="ARBA00022763"/>
    </source>
</evidence>
<dbReference type="HOGENOM" id="CLU_042829_3_2_5"/>
<dbReference type="AlphaFoldDB" id="A7HV32"/>
<dbReference type="GO" id="GO:0004844">
    <property type="term" value="F:uracil DNA N-glycosylase activity"/>
    <property type="evidence" value="ECO:0007669"/>
    <property type="project" value="TreeGrafter"/>
</dbReference>
<dbReference type="GO" id="GO:0008263">
    <property type="term" value="F:pyrimidine-specific mismatch base pair DNA N-glycosylase activity"/>
    <property type="evidence" value="ECO:0007669"/>
    <property type="project" value="TreeGrafter"/>
</dbReference>
<dbReference type="SMART" id="SM00986">
    <property type="entry name" value="UDG"/>
    <property type="match status" value="1"/>
</dbReference>
<dbReference type="KEGG" id="pla:Plav_2151"/>
<proteinExistence type="predicted"/>
<dbReference type="PANTHER" id="PTHR12159">
    <property type="entry name" value="G/T AND G/U MISMATCH-SPECIFIC DNA GLYCOSYLASE"/>
    <property type="match status" value="1"/>
</dbReference>
<dbReference type="Gene3D" id="3.40.470.10">
    <property type="entry name" value="Uracil-DNA glycosylase-like domain"/>
    <property type="match status" value="1"/>
</dbReference>
<dbReference type="CDD" id="cd10028">
    <property type="entry name" value="UDG-F2_TDG_MUG"/>
    <property type="match status" value="1"/>
</dbReference>
<evidence type="ECO:0000256" key="3">
    <source>
        <dbReference type="ARBA" id="ARBA00023204"/>
    </source>
</evidence>
<keyword evidence="3" id="KW-0234">DNA repair</keyword>
<dbReference type="InterPro" id="IPR036895">
    <property type="entry name" value="Uracil-DNA_glycosylase-like_sf"/>
</dbReference>
<dbReference type="PANTHER" id="PTHR12159:SF9">
    <property type="entry name" value="G_T MISMATCH-SPECIFIC THYMINE DNA GLYCOSYLASE"/>
    <property type="match status" value="1"/>
</dbReference>
<keyword evidence="2" id="KW-0378">Hydrolase</keyword>
<accession>A7HV32</accession>
<dbReference type="Proteomes" id="UP000006377">
    <property type="component" value="Chromosome"/>
</dbReference>
<dbReference type="SMART" id="SM00987">
    <property type="entry name" value="UreE_C"/>
    <property type="match status" value="1"/>
</dbReference>